<evidence type="ECO:0000313" key="1">
    <source>
        <dbReference type="EMBL" id="PRQ21380.1"/>
    </source>
</evidence>
<dbReference type="Gramene" id="PRQ21380">
    <property type="protein sequence ID" value="PRQ21380"/>
    <property type="gene ID" value="RchiOBHm_Chr7g0238591"/>
</dbReference>
<dbReference type="Proteomes" id="UP000238479">
    <property type="component" value="Chromosome 7"/>
</dbReference>
<protein>
    <submittedName>
        <fullName evidence="1">Uncharacterized protein</fullName>
    </submittedName>
</protein>
<proteinExistence type="predicted"/>
<accession>A0A2P6PHH3</accession>
<gene>
    <name evidence="1" type="ORF">RchiOBHm_Chr7g0238591</name>
</gene>
<dbReference type="AlphaFoldDB" id="A0A2P6PHH3"/>
<name>A0A2P6PHH3_ROSCH</name>
<keyword evidence="2" id="KW-1185">Reference proteome</keyword>
<organism evidence="1 2">
    <name type="scientific">Rosa chinensis</name>
    <name type="common">China rose</name>
    <dbReference type="NCBI Taxonomy" id="74649"/>
    <lineage>
        <taxon>Eukaryota</taxon>
        <taxon>Viridiplantae</taxon>
        <taxon>Streptophyta</taxon>
        <taxon>Embryophyta</taxon>
        <taxon>Tracheophyta</taxon>
        <taxon>Spermatophyta</taxon>
        <taxon>Magnoliopsida</taxon>
        <taxon>eudicotyledons</taxon>
        <taxon>Gunneridae</taxon>
        <taxon>Pentapetalae</taxon>
        <taxon>rosids</taxon>
        <taxon>fabids</taxon>
        <taxon>Rosales</taxon>
        <taxon>Rosaceae</taxon>
        <taxon>Rosoideae</taxon>
        <taxon>Rosoideae incertae sedis</taxon>
        <taxon>Rosa</taxon>
    </lineage>
</organism>
<sequence length="65" mass="7352">MDEVINPHKSNAFMSVSDCVLISRSHRFKATKLPAISAPSSSHRLNSSFCDSLKRIKEGLHWRLL</sequence>
<comment type="caution">
    <text evidence="1">The sequence shown here is derived from an EMBL/GenBank/DDBJ whole genome shotgun (WGS) entry which is preliminary data.</text>
</comment>
<dbReference type="EMBL" id="PDCK01000045">
    <property type="protein sequence ID" value="PRQ21380.1"/>
    <property type="molecule type" value="Genomic_DNA"/>
</dbReference>
<evidence type="ECO:0000313" key="2">
    <source>
        <dbReference type="Proteomes" id="UP000238479"/>
    </source>
</evidence>
<reference evidence="1 2" key="1">
    <citation type="journal article" date="2018" name="Nat. Genet.">
        <title>The Rosa genome provides new insights in the design of modern roses.</title>
        <authorList>
            <person name="Bendahmane M."/>
        </authorList>
    </citation>
    <scope>NUCLEOTIDE SEQUENCE [LARGE SCALE GENOMIC DNA]</scope>
    <source>
        <strain evidence="2">cv. Old Blush</strain>
    </source>
</reference>